<dbReference type="HOGENOM" id="CLU_161115_0_0_2"/>
<gene>
    <name evidence="1" type="ordered locus">Mzhil_0924</name>
</gene>
<keyword evidence="2" id="KW-1185">Reference proteome</keyword>
<accession>F7XLC7</accession>
<evidence type="ECO:0008006" key="3">
    <source>
        <dbReference type="Google" id="ProtNLM"/>
    </source>
</evidence>
<dbReference type="Proteomes" id="UP000006622">
    <property type="component" value="Chromosome"/>
</dbReference>
<dbReference type="AlphaFoldDB" id="F7XLC7"/>
<dbReference type="EMBL" id="CP002101">
    <property type="protein sequence ID" value="AEH60786.1"/>
    <property type="molecule type" value="Genomic_DNA"/>
</dbReference>
<dbReference type="KEGG" id="mzh:Mzhil_0924"/>
<organism evidence="1 2">
    <name type="scientific">Methanosalsum zhilinae (strain DSM 4017 / NBRC 107636 / OCM 62 / WeN5)</name>
    <name type="common">Methanohalophilus zhilinae</name>
    <dbReference type="NCBI Taxonomy" id="679901"/>
    <lineage>
        <taxon>Archaea</taxon>
        <taxon>Methanobacteriati</taxon>
        <taxon>Methanobacteriota</taxon>
        <taxon>Stenosarchaea group</taxon>
        <taxon>Methanomicrobia</taxon>
        <taxon>Methanosarcinales</taxon>
        <taxon>Methanosarcinaceae</taxon>
        <taxon>Methanosalsum</taxon>
    </lineage>
</organism>
<dbReference type="Pfam" id="PF10826">
    <property type="entry name" value="DUF2551"/>
    <property type="match status" value="1"/>
</dbReference>
<evidence type="ECO:0000313" key="2">
    <source>
        <dbReference type="Proteomes" id="UP000006622"/>
    </source>
</evidence>
<reference evidence="1" key="1">
    <citation type="submission" date="2010-07" db="EMBL/GenBank/DDBJ databases">
        <title>The complete genome of Methanosalsum zhilinae DSM 4017.</title>
        <authorList>
            <consortium name="US DOE Joint Genome Institute (JGI-PGF)"/>
            <person name="Lucas S."/>
            <person name="Copeland A."/>
            <person name="Lapidus A."/>
            <person name="Glavina del Rio T."/>
            <person name="Dalin E."/>
            <person name="Tice H."/>
            <person name="Bruce D."/>
            <person name="Goodwin L."/>
            <person name="Pitluck S."/>
            <person name="Kyrpides N."/>
            <person name="Mavromatis K."/>
            <person name="Ovchinnikova G."/>
            <person name="Daligault H."/>
            <person name="Detter J.C."/>
            <person name="Han C."/>
            <person name="Tapia R."/>
            <person name="Larimer F."/>
            <person name="Land M."/>
            <person name="Hauser L."/>
            <person name="Markowitz V."/>
            <person name="Cheng J.-F."/>
            <person name="Hugenholtz P."/>
            <person name="Woyke T."/>
            <person name="Wu D."/>
            <person name="Spring S."/>
            <person name="Schueler E."/>
            <person name="Brambilla E."/>
            <person name="Klenk H.-P."/>
            <person name="Eisen J.A."/>
        </authorList>
    </citation>
    <scope>NUCLEOTIDE SEQUENCE</scope>
    <source>
        <strain evidence="1">DSM 4017</strain>
    </source>
</reference>
<name>F7XLC7_METZD</name>
<dbReference type="STRING" id="679901.Mzhil_0924"/>
<dbReference type="RefSeq" id="WP_013898225.1">
    <property type="nucleotide sequence ID" value="NC_015676.1"/>
</dbReference>
<sequence length="113" mass="12855">MESIRSKIKRRLQKFIELDVSGLRSYILSIFLNNKKVTVDDLHQAITKKYDTSRSAVASMVGYIHSKLGILSAHKESYKTPIVYTLKEDYIDLITNVLNRVDKNSETTSATST</sequence>
<protein>
    <recommendedName>
        <fullName evidence="3">DUF2551 domain-containing protein</fullName>
    </recommendedName>
</protein>
<evidence type="ECO:0000313" key="1">
    <source>
        <dbReference type="EMBL" id="AEH60786.1"/>
    </source>
</evidence>
<dbReference type="GeneID" id="10822546"/>
<dbReference type="OrthoDB" id="120695at2157"/>
<dbReference type="InterPro" id="IPR020501">
    <property type="entry name" value="Uncharacterised_AF1218"/>
</dbReference>
<proteinExistence type="predicted"/>